<dbReference type="EMBL" id="BAAANK010000002">
    <property type="protein sequence ID" value="GAA1826794.1"/>
    <property type="molecule type" value="Genomic_DNA"/>
</dbReference>
<accession>A0ABN2MIH4</accession>
<name>A0ABN2MIH4_9MICO</name>
<evidence type="ECO:0000313" key="4">
    <source>
        <dbReference type="Proteomes" id="UP001501746"/>
    </source>
</evidence>
<dbReference type="RefSeq" id="WP_157428064.1">
    <property type="nucleotide sequence ID" value="NZ_BAAANK010000002.1"/>
</dbReference>
<reference evidence="3 4" key="1">
    <citation type="journal article" date="2019" name="Int. J. Syst. Evol. Microbiol.">
        <title>The Global Catalogue of Microorganisms (GCM) 10K type strain sequencing project: providing services to taxonomists for standard genome sequencing and annotation.</title>
        <authorList>
            <consortium name="The Broad Institute Genomics Platform"/>
            <consortium name="The Broad Institute Genome Sequencing Center for Infectious Disease"/>
            <person name="Wu L."/>
            <person name="Ma J."/>
        </authorList>
    </citation>
    <scope>NUCLEOTIDE SEQUENCE [LARGE SCALE GENOMIC DNA]</scope>
    <source>
        <strain evidence="3 4">JCM 14323</strain>
    </source>
</reference>
<dbReference type="InterPro" id="IPR013538">
    <property type="entry name" value="ASHA1/2-like_C"/>
</dbReference>
<keyword evidence="4" id="KW-1185">Reference proteome</keyword>
<protein>
    <recommendedName>
        <fullName evidence="2">Activator of Hsp90 ATPase homologue 1/2-like C-terminal domain-containing protein</fullName>
    </recommendedName>
</protein>
<dbReference type="Gene3D" id="3.30.530.20">
    <property type="match status" value="1"/>
</dbReference>
<evidence type="ECO:0000259" key="2">
    <source>
        <dbReference type="Pfam" id="PF08327"/>
    </source>
</evidence>
<dbReference type="SUPFAM" id="SSF55961">
    <property type="entry name" value="Bet v1-like"/>
    <property type="match status" value="1"/>
</dbReference>
<feature type="domain" description="Activator of Hsp90 ATPase homologue 1/2-like C-terminal" evidence="2">
    <location>
        <begin position="15"/>
        <end position="150"/>
    </location>
</feature>
<dbReference type="Pfam" id="PF08327">
    <property type="entry name" value="AHSA1"/>
    <property type="match status" value="1"/>
</dbReference>
<dbReference type="CDD" id="cd07814">
    <property type="entry name" value="SRPBCC_CalC_Aha1-like"/>
    <property type="match status" value="1"/>
</dbReference>
<evidence type="ECO:0000256" key="1">
    <source>
        <dbReference type="ARBA" id="ARBA00006817"/>
    </source>
</evidence>
<comment type="similarity">
    <text evidence="1">Belongs to the AHA1 family.</text>
</comment>
<dbReference type="InterPro" id="IPR023393">
    <property type="entry name" value="START-like_dom_sf"/>
</dbReference>
<comment type="caution">
    <text evidence="3">The sequence shown here is derived from an EMBL/GenBank/DDBJ whole genome shotgun (WGS) entry which is preliminary data.</text>
</comment>
<gene>
    <name evidence="3" type="ORF">GCM10009750_07810</name>
</gene>
<sequence length="160" mass="18112">MQTDVPQIDISRLLDAPRELAYRAFTDPDHFVAWWGPVGNSLPREEIEFDVRPGGHQRWTEVSAADPAIRVLISVELTDVGHGEFLDGLMHVGGRLPNGIEPFETRIRVEFHDAPDGRTRLEIRQWLPEPLAHPSEEGWRQVLGKLDAVLRGIRTIAVDQ</sequence>
<dbReference type="Proteomes" id="UP001501746">
    <property type="component" value="Unassembled WGS sequence"/>
</dbReference>
<evidence type="ECO:0000313" key="3">
    <source>
        <dbReference type="EMBL" id="GAA1826794.1"/>
    </source>
</evidence>
<organism evidence="3 4">
    <name type="scientific">Agromyces salentinus</name>
    <dbReference type="NCBI Taxonomy" id="269421"/>
    <lineage>
        <taxon>Bacteria</taxon>
        <taxon>Bacillati</taxon>
        <taxon>Actinomycetota</taxon>
        <taxon>Actinomycetes</taxon>
        <taxon>Micrococcales</taxon>
        <taxon>Microbacteriaceae</taxon>
        <taxon>Agromyces</taxon>
    </lineage>
</organism>
<proteinExistence type="inferred from homology"/>